<gene>
    <name evidence="1" type="ORF">SAMN05216559_3903</name>
</gene>
<dbReference type="InterPro" id="IPR023375">
    <property type="entry name" value="ADC_dom_sf"/>
</dbReference>
<dbReference type="RefSeq" id="WP_089818874.1">
    <property type="nucleotide sequence ID" value="NZ_FOZK01000005.1"/>
</dbReference>
<dbReference type="Gene3D" id="2.40.400.10">
    <property type="entry name" value="Acetoacetate decarboxylase-like"/>
    <property type="match status" value="1"/>
</dbReference>
<name>A0A1I6M7B4_9EURY</name>
<dbReference type="PANTHER" id="PTHR39186:SF1">
    <property type="entry name" value="DUF2071 DOMAIN-CONTAINING PROTEIN"/>
    <property type="match status" value="1"/>
</dbReference>
<organism evidence="1 2">
    <name type="scientific">Halomicrobium zhouii</name>
    <dbReference type="NCBI Taxonomy" id="767519"/>
    <lineage>
        <taxon>Archaea</taxon>
        <taxon>Methanobacteriati</taxon>
        <taxon>Methanobacteriota</taxon>
        <taxon>Stenosarchaea group</taxon>
        <taxon>Halobacteria</taxon>
        <taxon>Halobacteriales</taxon>
        <taxon>Haloarculaceae</taxon>
        <taxon>Halomicrobium</taxon>
    </lineage>
</organism>
<dbReference type="Pfam" id="PF09844">
    <property type="entry name" value="DUF2071"/>
    <property type="match status" value="1"/>
</dbReference>
<dbReference type="SUPFAM" id="SSF160104">
    <property type="entry name" value="Acetoacetate decarboxylase-like"/>
    <property type="match status" value="1"/>
</dbReference>
<evidence type="ECO:0000313" key="2">
    <source>
        <dbReference type="Proteomes" id="UP000199062"/>
    </source>
</evidence>
<dbReference type="OrthoDB" id="233478at2157"/>
<reference evidence="1 2" key="1">
    <citation type="submission" date="2016-10" db="EMBL/GenBank/DDBJ databases">
        <authorList>
            <person name="de Groot N.N."/>
        </authorList>
    </citation>
    <scope>NUCLEOTIDE SEQUENCE [LARGE SCALE GENOMIC DNA]</scope>
    <source>
        <strain evidence="1 2">CGMCC 1.10457</strain>
    </source>
</reference>
<dbReference type="InterPro" id="IPR018644">
    <property type="entry name" value="DUF2071"/>
</dbReference>
<sequence length="229" mass="25886">MLPLAFGWQNVLFANWPVDGDVLDAHLPDAFAVQEFDGTGWLTVVPFTNVDTRPRGLPAWLGLPLPELNLRTYVTVDGEPGVYFFSLDADSLLATIAARLTHHLPYYNADVDIDWVDGRVEFSSYRRQPGDRPAHYRATYWPTGEPFESEPGSRAEFLTERRRLYTQAPDGSVRYTDVDHPPWTLYPAEADVEVNTLFEANGFDHPGGDPLLLFSPGTEVTTTRSRRWD</sequence>
<evidence type="ECO:0008006" key="3">
    <source>
        <dbReference type="Google" id="ProtNLM"/>
    </source>
</evidence>
<evidence type="ECO:0000313" key="1">
    <source>
        <dbReference type="EMBL" id="SFS11599.1"/>
    </source>
</evidence>
<dbReference type="EMBL" id="FOZK01000005">
    <property type="protein sequence ID" value="SFS11599.1"/>
    <property type="molecule type" value="Genomic_DNA"/>
</dbReference>
<protein>
    <recommendedName>
        <fullName evidence="3">DUF2071 domain-containing protein</fullName>
    </recommendedName>
</protein>
<dbReference type="Proteomes" id="UP000199062">
    <property type="component" value="Unassembled WGS sequence"/>
</dbReference>
<dbReference type="PANTHER" id="PTHR39186">
    <property type="entry name" value="DUF2071 FAMILY PROTEIN"/>
    <property type="match status" value="1"/>
</dbReference>
<proteinExistence type="predicted"/>
<dbReference type="STRING" id="767519.SAMN05216559_3903"/>
<dbReference type="AlphaFoldDB" id="A0A1I6M7B4"/>
<keyword evidence="2" id="KW-1185">Reference proteome</keyword>
<accession>A0A1I6M7B4</accession>